<organism evidence="2 3">
    <name type="scientific">Ralstonia wenshanensis</name>
    <dbReference type="NCBI Taxonomy" id="2842456"/>
    <lineage>
        <taxon>Bacteria</taxon>
        <taxon>Pseudomonadati</taxon>
        <taxon>Pseudomonadota</taxon>
        <taxon>Betaproteobacteria</taxon>
        <taxon>Burkholderiales</taxon>
        <taxon>Burkholderiaceae</taxon>
        <taxon>Ralstonia</taxon>
    </lineage>
</organism>
<dbReference type="EMBL" id="CATWAF010000001">
    <property type="protein sequence ID" value="CAJ0683637.1"/>
    <property type="molecule type" value="Genomic_DNA"/>
</dbReference>
<evidence type="ECO:0000313" key="2">
    <source>
        <dbReference type="EMBL" id="CAJ0683637.1"/>
    </source>
</evidence>
<feature type="compositionally biased region" description="Basic and acidic residues" evidence="1">
    <location>
        <begin position="1"/>
        <end position="21"/>
    </location>
</feature>
<evidence type="ECO:0000313" key="3">
    <source>
        <dbReference type="Proteomes" id="UP001189915"/>
    </source>
</evidence>
<keyword evidence="3" id="KW-1185">Reference proteome</keyword>
<accession>A0AAD2ALX9</accession>
<name>A0AAD2ALX9_9RALS</name>
<dbReference type="AlphaFoldDB" id="A0AAD2ALX9"/>
<evidence type="ECO:0000256" key="1">
    <source>
        <dbReference type="SAM" id="MobiDB-lite"/>
    </source>
</evidence>
<dbReference type="Proteomes" id="UP001189915">
    <property type="component" value="Unassembled WGS sequence"/>
</dbReference>
<proteinExistence type="predicted"/>
<sequence length="480" mass="51896">MSDTHRSLEDEKDRPLADSAEKNAWTDVDESGADNLAAEGKASASQSREADVCRASPPTSAFEGLAPDVENPLIGATAASVGQDVPVRSTEARLTLQSNWLAALDAAGKPGLEAFEYPLYSDVHVAGEIVEGLGPYKLLNALPLRADGSVAIAVILRATFYEVASWPGALPRTLKTNVDRYHGGTFADEFAALCSLSMGVRLKAGDANRRFGANDPMGRFQAHQSRVPPTLVLNRSRAIVPSAFATPPLASIGSRLRTIPFIEPRLLTELMRAARAYQDALWIAESEPNLAWLLLVSALEIAASAHVSDTGSAEGNLREYQPALAALLASKGGDELVAEVGGLLKNLYSATKKFMRFCEQFAPPPPDVRPNLDWMRIEWAWPKLKKVLAKVYEHRSHALHAGIPFPAPMCRAPERWGEEGAVSERAVTALAESTLGATWTPGDAPISLNTFQYFVRASLLLWWDHISAPVQHHTGVMGPQ</sequence>
<feature type="region of interest" description="Disordered" evidence="1">
    <location>
        <begin position="1"/>
        <end position="59"/>
    </location>
</feature>
<gene>
    <name evidence="2" type="ORF">LMG18091_00020</name>
</gene>
<protein>
    <submittedName>
        <fullName evidence="2">Uncharacterized protein</fullName>
    </submittedName>
</protein>
<comment type="caution">
    <text evidence="2">The sequence shown here is derived from an EMBL/GenBank/DDBJ whole genome shotgun (WGS) entry which is preliminary data.</text>
</comment>
<reference evidence="2 3" key="1">
    <citation type="submission" date="2023-07" db="EMBL/GenBank/DDBJ databases">
        <authorList>
            <person name="Peeters C."/>
        </authorList>
    </citation>
    <scope>NUCLEOTIDE SEQUENCE [LARGE SCALE GENOMIC DNA]</scope>
    <source>
        <strain evidence="2 3">LMG 18091</strain>
    </source>
</reference>